<dbReference type="InterPro" id="IPR011067">
    <property type="entry name" value="Plasmid_toxin/cell-grow_inhib"/>
</dbReference>
<name>A0A1C5IX61_9ACTN</name>
<dbReference type="SUPFAM" id="SSF50118">
    <property type="entry name" value="Cell growth inhibitor/plasmid maintenance toxic component"/>
    <property type="match status" value="1"/>
</dbReference>
<feature type="region of interest" description="Disordered" evidence="3">
    <location>
        <begin position="27"/>
        <end position="94"/>
    </location>
</feature>
<keyword evidence="6" id="KW-1185">Reference proteome</keyword>
<keyword evidence="2" id="KW-1277">Toxin-antitoxin system</keyword>
<keyword evidence="4" id="KW-0812">Transmembrane</keyword>
<dbReference type="InterPro" id="IPR003477">
    <property type="entry name" value="PemK-like"/>
</dbReference>
<keyword evidence="4" id="KW-0472">Membrane</keyword>
<dbReference type="AlphaFoldDB" id="A0A1C5IX61"/>
<evidence type="ECO:0000256" key="1">
    <source>
        <dbReference type="ARBA" id="ARBA00007521"/>
    </source>
</evidence>
<evidence type="ECO:0000256" key="3">
    <source>
        <dbReference type="SAM" id="MobiDB-lite"/>
    </source>
</evidence>
<dbReference type="STRING" id="745366.GA0070213_107199"/>
<dbReference type="Pfam" id="PF02452">
    <property type="entry name" value="PemK_toxin"/>
    <property type="match status" value="1"/>
</dbReference>
<dbReference type="RefSeq" id="WP_091063829.1">
    <property type="nucleotide sequence ID" value="NZ_FMDM01000007.1"/>
</dbReference>
<feature type="transmembrane region" description="Helical" evidence="4">
    <location>
        <begin position="6"/>
        <end position="22"/>
    </location>
</feature>
<dbReference type="OrthoDB" id="3295034at2"/>
<reference evidence="6" key="1">
    <citation type="submission" date="2016-06" db="EMBL/GenBank/DDBJ databases">
        <authorList>
            <person name="Varghese N."/>
            <person name="Submissions Spin"/>
        </authorList>
    </citation>
    <scope>NUCLEOTIDE SEQUENCE [LARGE SCALE GENOMIC DNA]</scope>
    <source>
        <strain evidence="6">DSM 45647</strain>
    </source>
</reference>
<accession>A0A1C5IX61</accession>
<dbReference type="Proteomes" id="UP000199360">
    <property type="component" value="Unassembled WGS sequence"/>
</dbReference>
<evidence type="ECO:0000313" key="5">
    <source>
        <dbReference type="EMBL" id="SCG62376.1"/>
    </source>
</evidence>
<keyword evidence="4" id="KW-1133">Transmembrane helix</keyword>
<evidence type="ECO:0000256" key="2">
    <source>
        <dbReference type="ARBA" id="ARBA00022649"/>
    </source>
</evidence>
<dbReference type="GO" id="GO:0003677">
    <property type="term" value="F:DNA binding"/>
    <property type="evidence" value="ECO:0007669"/>
    <property type="project" value="InterPro"/>
</dbReference>
<organism evidence="5 6">
    <name type="scientific">Micromonospora humi</name>
    <dbReference type="NCBI Taxonomy" id="745366"/>
    <lineage>
        <taxon>Bacteria</taxon>
        <taxon>Bacillati</taxon>
        <taxon>Actinomycetota</taxon>
        <taxon>Actinomycetes</taxon>
        <taxon>Micromonosporales</taxon>
        <taxon>Micromonosporaceae</taxon>
        <taxon>Micromonospora</taxon>
    </lineage>
</organism>
<evidence type="ECO:0000256" key="4">
    <source>
        <dbReference type="SAM" id="Phobius"/>
    </source>
</evidence>
<evidence type="ECO:0000313" key="6">
    <source>
        <dbReference type="Proteomes" id="UP000199360"/>
    </source>
</evidence>
<feature type="compositionally biased region" description="Basic and acidic residues" evidence="3">
    <location>
        <begin position="78"/>
        <end position="92"/>
    </location>
</feature>
<dbReference type="Gene3D" id="2.30.30.110">
    <property type="match status" value="1"/>
</dbReference>
<gene>
    <name evidence="5" type="ORF">GA0070213_107199</name>
</gene>
<dbReference type="EMBL" id="FMDM01000007">
    <property type="protein sequence ID" value="SCG62376.1"/>
    <property type="molecule type" value="Genomic_DNA"/>
</dbReference>
<sequence>MRDGLIWALVIVACVAAGWLWSEWRRRSADRSSEAGRPGRAGDRRRPGAGGDRPGSGPRGGRTSGGRSAGGRTSAPPRPRDAGRPDRDRPRPGEIWWADVPYADGTGSKVRPCLVLRVDGADAEVLKITSQDKSDRDDHVSIPTRSWDADAEHDSWLDVSEPIPVALTAFADKAGDCDAGVWRGVRRLPHLTA</sequence>
<protein>
    <submittedName>
        <fullName evidence="5">PemK-like, MazF-like toxin of type II toxin-antitoxin system</fullName>
    </submittedName>
</protein>
<proteinExistence type="inferred from homology"/>
<feature type="compositionally biased region" description="Gly residues" evidence="3">
    <location>
        <begin position="48"/>
        <end position="69"/>
    </location>
</feature>
<comment type="similarity">
    <text evidence="1">Belongs to the PemK/MazF family.</text>
</comment>